<keyword evidence="2" id="KW-0238">DNA-binding</keyword>
<accession>A0ABT8IUL7</accession>
<dbReference type="PRINTS" id="PR00598">
    <property type="entry name" value="HTHMARR"/>
</dbReference>
<sequence>MTDQEVAQVGDAFAPGPDAEITWLLHRAAQRLHAVTESEAAAQGLGLREYIVLSALDKTPGLTQIELGRALGLDKTTLMSQLDRMERSGLVERQPDPRDRRARIPVITEEGERLRSLTAASAETAERDALSAFTDEDVASLRRMLFAIVGETVDRGSCL</sequence>
<protein>
    <submittedName>
        <fullName evidence="5">MarR family transcriptional regulator</fullName>
    </submittedName>
</protein>
<gene>
    <name evidence="5" type="ORF">P5G59_03240</name>
</gene>
<dbReference type="InterPro" id="IPR000835">
    <property type="entry name" value="HTH_MarR-typ"/>
</dbReference>
<dbReference type="InterPro" id="IPR039422">
    <property type="entry name" value="MarR/SlyA-like"/>
</dbReference>
<dbReference type="InterPro" id="IPR036388">
    <property type="entry name" value="WH-like_DNA-bd_sf"/>
</dbReference>
<dbReference type="SMART" id="SM00347">
    <property type="entry name" value="HTH_MARR"/>
    <property type="match status" value="1"/>
</dbReference>
<evidence type="ECO:0000256" key="2">
    <source>
        <dbReference type="ARBA" id="ARBA00023125"/>
    </source>
</evidence>
<evidence type="ECO:0000313" key="5">
    <source>
        <dbReference type="EMBL" id="MDN4596146.1"/>
    </source>
</evidence>
<dbReference type="PANTHER" id="PTHR33164">
    <property type="entry name" value="TRANSCRIPTIONAL REGULATOR, MARR FAMILY"/>
    <property type="match status" value="1"/>
</dbReference>
<dbReference type="RefSeq" id="WP_301215940.1">
    <property type="nucleotide sequence ID" value="NZ_JAROCB010000001.1"/>
</dbReference>
<keyword evidence="6" id="KW-1185">Reference proteome</keyword>
<dbReference type="PROSITE" id="PS01117">
    <property type="entry name" value="HTH_MARR_1"/>
    <property type="match status" value="1"/>
</dbReference>
<dbReference type="InterPro" id="IPR036390">
    <property type="entry name" value="WH_DNA-bd_sf"/>
</dbReference>
<feature type="domain" description="HTH marR-type" evidence="4">
    <location>
        <begin position="18"/>
        <end position="150"/>
    </location>
</feature>
<dbReference type="Proteomes" id="UP001174210">
    <property type="component" value="Unassembled WGS sequence"/>
</dbReference>
<keyword evidence="1" id="KW-0805">Transcription regulation</keyword>
<dbReference type="SUPFAM" id="SSF46785">
    <property type="entry name" value="Winged helix' DNA-binding domain"/>
    <property type="match status" value="1"/>
</dbReference>
<dbReference type="EMBL" id="JAROCB010000001">
    <property type="protein sequence ID" value="MDN4596146.1"/>
    <property type="molecule type" value="Genomic_DNA"/>
</dbReference>
<organism evidence="5 6">
    <name type="scientific">Leifsonia virtsii</name>
    <dbReference type="NCBI Taxonomy" id="3035915"/>
    <lineage>
        <taxon>Bacteria</taxon>
        <taxon>Bacillati</taxon>
        <taxon>Actinomycetota</taxon>
        <taxon>Actinomycetes</taxon>
        <taxon>Micrococcales</taxon>
        <taxon>Microbacteriaceae</taxon>
        <taxon>Leifsonia</taxon>
    </lineage>
</organism>
<dbReference type="PANTHER" id="PTHR33164:SF43">
    <property type="entry name" value="HTH-TYPE TRANSCRIPTIONAL REPRESSOR YETL"/>
    <property type="match status" value="1"/>
</dbReference>
<dbReference type="Pfam" id="PF12802">
    <property type="entry name" value="MarR_2"/>
    <property type="match status" value="1"/>
</dbReference>
<evidence type="ECO:0000256" key="1">
    <source>
        <dbReference type="ARBA" id="ARBA00023015"/>
    </source>
</evidence>
<evidence type="ECO:0000256" key="3">
    <source>
        <dbReference type="ARBA" id="ARBA00023163"/>
    </source>
</evidence>
<name>A0ABT8IUL7_9MICO</name>
<evidence type="ECO:0000259" key="4">
    <source>
        <dbReference type="PROSITE" id="PS50995"/>
    </source>
</evidence>
<evidence type="ECO:0000313" key="6">
    <source>
        <dbReference type="Proteomes" id="UP001174210"/>
    </source>
</evidence>
<dbReference type="InterPro" id="IPR023187">
    <property type="entry name" value="Tscrpt_reg_MarR-type_CS"/>
</dbReference>
<dbReference type="Gene3D" id="1.10.10.10">
    <property type="entry name" value="Winged helix-like DNA-binding domain superfamily/Winged helix DNA-binding domain"/>
    <property type="match status" value="1"/>
</dbReference>
<keyword evidence="3" id="KW-0804">Transcription</keyword>
<proteinExistence type="predicted"/>
<reference evidence="5" key="1">
    <citation type="submission" date="2023-03" db="EMBL/GenBank/DDBJ databases">
        <title>MT1 and MT2 Draft Genomes of Novel Species.</title>
        <authorList>
            <person name="Venkateswaran K."/>
        </authorList>
    </citation>
    <scope>NUCLEOTIDE SEQUENCE</scope>
    <source>
        <strain evidence="5">F6_8S_P_1A</strain>
    </source>
</reference>
<comment type="caution">
    <text evidence="5">The sequence shown here is derived from an EMBL/GenBank/DDBJ whole genome shotgun (WGS) entry which is preliminary data.</text>
</comment>
<dbReference type="PROSITE" id="PS50995">
    <property type="entry name" value="HTH_MARR_2"/>
    <property type="match status" value="1"/>
</dbReference>